<evidence type="ECO:0000313" key="2">
    <source>
        <dbReference type="Proteomes" id="UP000473681"/>
    </source>
</evidence>
<reference evidence="1 2" key="1">
    <citation type="submission" date="2019-04" db="EMBL/GenBank/DDBJ databases">
        <title>Genome sequencing of Clostridium botulinum Groups I-IV and Clostridium butyricum.</title>
        <authorList>
            <person name="Brunt J."/>
            <person name="Van Vliet A.H.M."/>
            <person name="Stringer S.C."/>
            <person name="Carter A.T."/>
            <person name="Peck M.W."/>
        </authorList>
    </citation>
    <scope>NUCLEOTIDE SEQUENCE [LARGE SCALE GENOMIC DNA]</scope>
    <source>
        <strain evidence="1 2">CB-K-33E</strain>
    </source>
</reference>
<name>A0A846JR06_CLOBO</name>
<organism evidence="1 2">
    <name type="scientific">Clostridium botulinum</name>
    <dbReference type="NCBI Taxonomy" id="1491"/>
    <lineage>
        <taxon>Bacteria</taxon>
        <taxon>Bacillati</taxon>
        <taxon>Bacillota</taxon>
        <taxon>Clostridia</taxon>
        <taxon>Eubacteriales</taxon>
        <taxon>Clostridiaceae</taxon>
        <taxon>Clostridium</taxon>
    </lineage>
</organism>
<comment type="caution">
    <text evidence="1">The sequence shown here is derived from an EMBL/GenBank/DDBJ whole genome shotgun (WGS) entry which is preliminary data.</text>
</comment>
<dbReference type="OrthoDB" id="1952830at2"/>
<dbReference type="EMBL" id="SWVK01000009">
    <property type="protein sequence ID" value="NFN35077.1"/>
    <property type="molecule type" value="Genomic_DNA"/>
</dbReference>
<evidence type="ECO:0000313" key="1">
    <source>
        <dbReference type="EMBL" id="NFN35077.1"/>
    </source>
</evidence>
<dbReference type="Proteomes" id="UP000473681">
    <property type="component" value="Unassembled WGS sequence"/>
</dbReference>
<proteinExistence type="predicted"/>
<sequence>MNRVERRRNERDSVSLLKWIKTLSPEKNLLINNYINQKVDKMVWSINQALDTCIAAALIDKKDLSITEITELIIKANEYMKDSEKFLSEYGEDWIMKINELKPKIIEMSKSLLEKDFNQADSVKSLKKEFKDIPTKDLVYIFKETKEEWCKKCAELTKDDREKIKAKNKAYKEKQKTSNTIIPKEVEKPVETNKKVIEDTFRIISKEITLEGKFGIYKITKNGVQAGKEYFKDLETLEAYKEEELKAFNAKIDEIKATFNYM</sequence>
<dbReference type="AlphaFoldDB" id="A0A846JR06"/>
<dbReference type="RefSeq" id="WP_053342111.1">
    <property type="nucleotide sequence ID" value="NZ_LFPD01000008.1"/>
</dbReference>
<accession>A0A846JR06</accession>
<protein>
    <submittedName>
        <fullName evidence="1">Uncharacterized protein</fullName>
    </submittedName>
</protein>
<gene>
    <name evidence="1" type="ORF">FDB51_08025</name>
</gene>